<gene>
    <name evidence="1" type="ORF">TVAG_036390</name>
</gene>
<keyword evidence="2" id="KW-1185">Reference proteome</keyword>
<dbReference type="VEuPathDB" id="TrichDB:TVAGG3_0813010"/>
<proteinExistence type="predicted"/>
<evidence type="ECO:0000313" key="2">
    <source>
        <dbReference type="Proteomes" id="UP000001542"/>
    </source>
</evidence>
<dbReference type="Proteomes" id="UP000001542">
    <property type="component" value="Unassembled WGS sequence"/>
</dbReference>
<sequence length="124" mass="14304">MTKSSKIVLNDIRKELPKIKIIEPFQPEVIDCDSKDDFSEIISADQEKYAGMTTQKLNKIFHIPGYKVTKIKGEICLRNIKDGEKDRDEEKKVMDEIKKIKDAFNALSEQFELIKDTVLKTAQV</sequence>
<dbReference type="InParanoid" id="A2DAW0"/>
<dbReference type="KEGG" id="tva:5468169"/>
<protein>
    <submittedName>
        <fullName evidence="1">Uncharacterized protein</fullName>
    </submittedName>
</protein>
<dbReference type="AlphaFoldDB" id="A2DAW0"/>
<dbReference type="VEuPathDB" id="TrichDB:TVAG_036390"/>
<reference evidence="1" key="2">
    <citation type="journal article" date="2007" name="Science">
        <title>Draft genome sequence of the sexually transmitted pathogen Trichomonas vaginalis.</title>
        <authorList>
            <person name="Carlton J.M."/>
            <person name="Hirt R.P."/>
            <person name="Silva J.C."/>
            <person name="Delcher A.L."/>
            <person name="Schatz M."/>
            <person name="Zhao Q."/>
            <person name="Wortman J.R."/>
            <person name="Bidwell S.L."/>
            <person name="Alsmark U.C.M."/>
            <person name="Besteiro S."/>
            <person name="Sicheritz-Ponten T."/>
            <person name="Noel C.J."/>
            <person name="Dacks J.B."/>
            <person name="Foster P.G."/>
            <person name="Simillion C."/>
            <person name="Van de Peer Y."/>
            <person name="Miranda-Saavedra D."/>
            <person name="Barton G.J."/>
            <person name="Westrop G.D."/>
            <person name="Mueller S."/>
            <person name="Dessi D."/>
            <person name="Fiori P.L."/>
            <person name="Ren Q."/>
            <person name="Paulsen I."/>
            <person name="Zhang H."/>
            <person name="Bastida-Corcuera F.D."/>
            <person name="Simoes-Barbosa A."/>
            <person name="Brown M.T."/>
            <person name="Hayes R.D."/>
            <person name="Mukherjee M."/>
            <person name="Okumura C.Y."/>
            <person name="Schneider R."/>
            <person name="Smith A.J."/>
            <person name="Vanacova S."/>
            <person name="Villalvazo M."/>
            <person name="Haas B.J."/>
            <person name="Pertea M."/>
            <person name="Feldblyum T.V."/>
            <person name="Utterback T.R."/>
            <person name="Shu C.L."/>
            <person name="Osoegawa K."/>
            <person name="de Jong P.J."/>
            <person name="Hrdy I."/>
            <person name="Horvathova L."/>
            <person name="Zubacova Z."/>
            <person name="Dolezal P."/>
            <person name="Malik S.B."/>
            <person name="Logsdon J.M. Jr."/>
            <person name="Henze K."/>
            <person name="Gupta A."/>
            <person name="Wang C.C."/>
            <person name="Dunne R.L."/>
            <person name="Upcroft J.A."/>
            <person name="Upcroft P."/>
            <person name="White O."/>
            <person name="Salzberg S.L."/>
            <person name="Tang P."/>
            <person name="Chiu C.-H."/>
            <person name="Lee Y.-S."/>
            <person name="Embley T.M."/>
            <person name="Coombs G.H."/>
            <person name="Mottram J.C."/>
            <person name="Tachezy J."/>
            <person name="Fraser-Liggett C.M."/>
            <person name="Johnson P.J."/>
        </authorList>
    </citation>
    <scope>NUCLEOTIDE SEQUENCE [LARGE SCALE GENOMIC DNA]</scope>
    <source>
        <strain evidence="1">G3</strain>
    </source>
</reference>
<dbReference type="RefSeq" id="XP_001583599.1">
    <property type="nucleotide sequence ID" value="XM_001583549.1"/>
</dbReference>
<evidence type="ECO:0000313" key="1">
    <source>
        <dbReference type="EMBL" id="EAY22613.1"/>
    </source>
</evidence>
<dbReference type="EMBL" id="DS113183">
    <property type="protein sequence ID" value="EAY22613.1"/>
    <property type="molecule type" value="Genomic_DNA"/>
</dbReference>
<name>A2DAW0_TRIV3</name>
<accession>A2DAW0</accession>
<reference evidence="1" key="1">
    <citation type="submission" date="2006-10" db="EMBL/GenBank/DDBJ databases">
        <authorList>
            <person name="Amadeo P."/>
            <person name="Zhao Q."/>
            <person name="Wortman J."/>
            <person name="Fraser-Liggett C."/>
            <person name="Carlton J."/>
        </authorList>
    </citation>
    <scope>NUCLEOTIDE SEQUENCE</scope>
    <source>
        <strain evidence="1">G3</strain>
    </source>
</reference>
<organism evidence="1 2">
    <name type="scientific">Trichomonas vaginalis (strain ATCC PRA-98 / G3)</name>
    <dbReference type="NCBI Taxonomy" id="412133"/>
    <lineage>
        <taxon>Eukaryota</taxon>
        <taxon>Metamonada</taxon>
        <taxon>Parabasalia</taxon>
        <taxon>Trichomonadida</taxon>
        <taxon>Trichomonadidae</taxon>
        <taxon>Trichomonas</taxon>
    </lineage>
</organism>